<comment type="similarity">
    <text evidence="1 8 9">Belongs to the class-I aminoacyl-tRNA synthetase family.</text>
</comment>
<evidence type="ECO:0000256" key="1">
    <source>
        <dbReference type="ARBA" id="ARBA00005594"/>
    </source>
</evidence>
<gene>
    <name evidence="8 10" type="primary">trpS</name>
    <name evidence="10" type="ORF">PQU92_06905</name>
</gene>
<evidence type="ECO:0000256" key="9">
    <source>
        <dbReference type="RuleBase" id="RU363036"/>
    </source>
</evidence>
<dbReference type="Gene3D" id="3.40.50.620">
    <property type="entry name" value="HUPs"/>
    <property type="match status" value="1"/>
</dbReference>
<keyword evidence="5 8" id="KW-0648">Protein biosynthesis</keyword>
<dbReference type="InterPro" id="IPR050203">
    <property type="entry name" value="Trp-tRNA_synthetase"/>
</dbReference>
<dbReference type="CDD" id="cd00806">
    <property type="entry name" value="TrpRS_core"/>
    <property type="match status" value="1"/>
</dbReference>
<keyword evidence="6 8" id="KW-0030">Aminoacyl-tRNA synthetase</keyword>
<dbReference type="InterPro" id="IPR002305">
    <property type="entry name" value="aa-tRNA-synth_Ic"/>
</dbReference>
<comment type="subunit">
    <text evidence="8">Homodimer.</text>
</comment>
<feature type="binding site" evidence="8">
    <location>
        <begin position="16"/>
        <end position="17"/>
    </location>
    <ligand>
        <name>ATP</name>
        <dbReference type="ChEBI" id="CHEBI:30616"/>
    </ligand>
</feature>
<dbReference type="InterPro" id="IPR024109">
    <property type="entry name" value="Trp-tRNA-ligase_bac-type"/>
</dbReference>
<dbReference type="PANTHER" id="PTHR43766:SF1">
    <property type="entry name" value="TRYPTOPHAN--TRNA LIGASE, MITOCHONDRIAL"/>
    <property type="match status" value="1"/>
</dbReference>
<evidence type="ECO:0000256" key="5">
    <source>
        <dbReference type="ARBA" id="ARBA00022917"/>
    </source>
</evidence>
<evidence type="ECO:0000256" key="4">
    <source>
        <dbReference type="ARBA" id="ARBA00022840"/>
    </source>
</evidence>
<dbReference type="InterPro" id="IPR002306">
    <property type="entry name" value="Trp-tRNA-ligase"/>
</dbReference>
<evidence type="ECO:0000256" key="7">
    <source>
        <dbReference type="ARBA" id="ARBA00049929"/>
    </source>
</evidence>
<keyword evidence="3 8" id="KW-0547">Nucleotide-binding</keyword>
<dbReference type="PANTHER" id="PTHR43766">
    <property type="entry name" value="TRYPTOPHAN--TRNA LIGASE, MITOCHONDRIAL"/>
    <property type="match status" value="1"/>
</dbReference>
<comment type="subcellular location">
    <subcellularLocation>
        <location evidence="8">Cytoplasm</location>
    </subcellularLocation>
</comment>
<dbReference type="HAMAP" id="MF_00140_B">
    <property type="entry name" value="Trp_tRNA_synth_B"/>
    <property type="match status" value="1"/>
</dbReference>
<feature type="binding site" evidence="8">
    <location>
        <position position="185"/>
    </location>
    <ligand>
        <name>ATP</name>
        <dbReference type="ChEBI" id="CHEBI:30616"/>
    </ligand>
</feature>
<feature type="binding site" evidence="8">
    <location>
        <begin position="194"/>
        <end position="198"/>
    </location>
    <ligand>
        <name>ATP</name>
        <dbReference type="ChEBI" id="CHEBI:30616"/>
    </ligand>
</feature>
<dbReference type="EMBL" id="JAQQKX010000004">
    <property type="protein sequence ID" value="MDC7682998.1"/>
    <property type="molecule type" value="Genomic_DNA"/>
</dbReference>
<dbReference type="Gene3D" id="1.10.240.10">
    <property type="entry name" value="Tyrosyl-Transfer RNA Synthetase"/>
    <property type="match status" value="1"/>
</dbReference>
<keyword evidence="4 8" id="KW-0067">ATP-binding</keyword>
<evidence type="ECO:0000256" key="2">
    <source>
        <dbReference type="ARBA" id="ARBA00022598"/>
    </source>
</evidence>
<dbReference type="RefSeq" id="WP_272747480.1">
    <property type="nucleotide sequence ID" value="NZ_JAQQKX010000004.1"/>
</dbReference>
<feature type="short sequence motif" description="'HIGH' region" evidence="8">
    <location>
        <begin position="9"/>
        <end position="17"/>
    </location>
</feature>
<comment type="function">
    <text evidence="8">Catalyzes the attachment of tryptophan to tRNA(Trp).</text>
</comment>
<dbReference type="GO" id="GO:0004830">
    <property type="term" value="F:tryptophan-tRNA ligase activity"/>
    <property type="evidence" value="ECO:0007669"/>
    <property type="project" value="UniProtKB-EC"/>
</dbReference>
<comment type="catalytic activity">
    <reaction evidence="7 8">
        <text>tRNA(Trp) + L-tryptophan + ATP = L-tryptophyl-tRNA(Trp) + AMP + diphosphate + H(+)</text>
        <dbReference type="Rhea" id="RHEA:24080"/>
        <dbReference type="Rhea" id="RHEA-COMP:9671"/>
        <dbReference type="Rhea" id="RHEA-COMP:9705"/>
        <dbReference type="ChEBI" id="CHEBI:15378"/>
        <dbReference type="ChEBI" id="CHEBI:30616"/>
        <dbReference type="ChEBI" id="CHEBI:33019"/>
        <dbReference type="ChEBI" id="CHEBI:57912"/>
        <dbReference type="ChEBI" id="CHEBI:78442"/>
        <dbReference type="ChEBI" id="CHEBI:78535"/>
        <dbReference type="ChEBI" id="CHEBI:456215"/>
        <dbReference type="EC" id="6.1.1.2"/>
    </reaction>
</comment>
<reference evidence="10 11" key="1">
    <citation type="submission" date="2023-01" db="EMBL/GenBank/DDBJ databases">
        <title>Novel species of the genus Asticcacaulis isolated from rivers.</title>
        <authorList>
            <person name="Lu H."/>
        </authorList>
    </citation>
    <scope>NUCLEOTIDE SEQUENCE [LARGE SCALE GENOMIC DNA]</scope>
    <source>
        <strain evidence="10 11">BYS171W</strain>
    </source>
</reference>
<keyword evidence="2 8" id="KW-0436">Ligase</keyword>
<feature type="binding site" evidence="8">
    <location>
        <begin position="145"/>
        <end position="147"/>
    </location>
    <ligand>
        <name>ATP</name>
        <dbReference type="ChEBI" id="CHEBI:30616"/>
    </ligand>
</feature>
<dbReference type="InterPro" id="IPR014729">
    <property type="entry name" value="Rossmann-like_a/b/a_fold"/>
</dbReference>
<dbReference type="PRINTS" id="PR01039">
    <property type="entry name" value="TRNASYNTHTRP"/>
</dbReference>
<dbReference type="Pfam" id="PF00579">
    <property type="entry name" value="tRNA-synt_1b"/>
    <property type="match status" value="1"/>
</dbReference>
<keyword evidence="8" id="KW-0963">Cytoplasm</keyword>
<feature type="binding site" evidence="8">
    <location>
        <begin position="8"/>
        <end position="10"/>
    </location>
    <ligand>
        <name>ATP</name>
        <dbReference type="ChEBI" id="CHEBI:30616"/>
    </ligand>
</feature>
<evidence type="ECO:0000256" key="3">
    <source>
        <dbReference type="ARBA" id="ARBA00022741"/>
    </source>
</evidence>
<sequence>MRILSGIQASGSLHLGNYLGALKKFADMQSLEAERFYMIADLHAITVWQDPEKLLSQTREIAACYLAAGVDPARSTIFAQSAVPAHTEMAWLFNCVARLGWLDRMTQFKDKAGKDKERASIGLYTYPVLQAADILIYKATHVPVGEDQRQHLELTRDVAKKFNHDYKTDYFPLPDTLYQGPGARIMSLRDGSAKMSKSDPSDNSRINLTDDADTIASKIKKAKSDADALPSEAAGLAERPEAKNLVGIYAALAGVSVEAVLADFGGKGFGTFKPALAEVVVEKMAPISERLRALLADPAEIDRLLTIGAERANEVSAPVVKDVKKIIGLWG</sequence>
<evidence type="ECO:0000256" key="6">
    <source>
        <dbReference type="ARBA" id="ARBA00023146"/>
    </source>
</evidence>
<comment type="caution">
    <text evidence="10">The sequence shown here is derived from an EMBL/GenBank/DDBJ whole genome shotgun (WGS) entry which is preliminary data.</text>
</comment>
<accession>A0ABT5HSF2</accession>
<organism evidence="10 11">
    <name type="scientific">Asticcacaulis aquaticus</name>
    <dbReference type="NCBI Taxonomy" id="2984212"/>
    <lineage>
        <taxon>Bacteria</taxon>
        <taxon>Pseudomonadati</taxon>
        <taxon>Pseudomonadota</taxon>
        <taxon>Alphaproteobacteria</taxon>
        <taxon>Caulobacterales</taxon>
        <taxon>Caulobacteraceae</taxon>
        <taxon>Asticcacaulis</taxon>
    </lineage>
</organism>
<dbReference type="EC" id="6.1.1.2" evidence="8"/>
<feature type="binding site" evidence="8">
    <location>
        <position position="133"/>
    </location>
    <ligand>
        <name>L-tryptophan</name>
        <dbReference type="ChEBI" id="CHEBI:57912"/>
    </ligand>
</feature>
<proteinExistence type="inferred from homology"/>
<feature type="short sequence motif" description="'KMSKS' region" evidence="8">
    <location>
        <begin position="194"/>
        <end position="198"/>
    </location>
</feature>
<dbReference type="Proteomes" id="UP001214854">
    <property type="component" value="Unassembled WGS sequence"/>
</dbReference>
<name>A0ABT5HSF2_9CAUL</name>
<evidence type="ECO:0000313" key="11">
    <source>
        <dbReference type="Proteomes" id="UP001214854"/>
    </source>
</evidence>
<evidence type="ECO:0000256" key="8">
    <source>
        <dbReference type="HAMAP-Rule" id="MF_00140"/>
    </source>
</evidence>
<keyword evidence="11" id="KW-1185">Reference proteome</keyword>
<evidence type="ECO:0000313" key="10">
    <source>
        <dbReference type="EMBL" id="MDC7682998.1"/>
    </source>
</evidence>
<protein>
    <recommendedName>
        <fullName evidence="8">Tryptophan--tRNA ligase</fullName>
        <ecNumber evidence="8">6.1.1.2</ecNumber>
    </recommendedName>
    <alternativeName>
        <fullName evidence="8">Tryptophanyl-tRNA synthetase</fullName>
        <shortName evidence="8">TrpRS</shortName>
    </alternativeName>
</protein>
<dbReference type="SUPFAM" id="SSF52374">
    <property type="entry name" value="Nucleotidylyl transferase"/>
    <property type="match status" value="1"/>
</dbReference>
<dbReference type="NCBIfam" id="TIGR00233">
    <property type="entry name" value="trpS"/>
    <property type="match status" value="1"/>
</dbReference>